<feature type="region of interest" description="Disordered" evidence="1">
    <location>
        <begin position="17"/>
        <end position="366"/>
    </location>
</feature>
<reference evidence="4" key="2">
    <citation type="submission" date="2025-08" db="UniProtKB">
        <authorList>
            <consortium name="RefSeq"/>
        </authorList>
    </citation>
    <scope>IDENTIFICATION</scope>
    <source>
        <tissue evidence="4">Tongue muscle</tissue>
    </source>
</reference>
<feature type="compositionally biased region" description="Low complexity" evidence="1">
    <location>
        <begin position="111"/>
        <end position="121"/>
    </location>
</feature>
<feature type="compositionally biased region" description="Basic and acidic residues" evidence="1">
    <location>
        <begin position="301"/>
        <end position="323"/>
    </location>
</feature>
<feature type="compositionally biased region" description="Pro residues" evidence="1">
    <location>
        <begin position="57"/>
        <end position="73"/>
    </location>
</feature>
<feature type="compositionally biased region" description="Pro residues" evidence="1">
    <location>
        <begin position="23"/>
        <end position="32"/>
    </location>
</feature>
<feature type="chain" id="PRO_5045311317" evidence="2">
    <location>
        <begin position="21"/>
        <end position="366"/>
    </location>
</feature>
<keyword evidence="2" id="KW-0732">Signal</keyword>
<reference evidence="3" key="1">
    <citation type="journal article" date="2022" name="J. Hered.">
        <title>A De Novo Chromosome-Level Genome Assembly of the White-Tailed Deer, Odocoileus Virginianus.</title>
        <authorList>
            <person name="London E.W."/>
            <person name="Roca A.L."/>
            <person name="Novakofski J.E."/>
            <person name="Mateus-Pinilla N.E."/>
        </authorList>
    </citation>
    <scope>NUCLEOTIDE SEQUENCE [LARGE SCALE GENOMIC DNA]</scope>
</reference>
<evidence type="ECO:0000256" key="2">
    <source>
        <dbReference type="SAM" id="SignalP"/>
    </source>
</evidence>
<feature type="compositionally biased region" description="Basic and acidic residues" evidence="1">
    <location>
        <begin position="217"/>
        <end position="226"/>
    </location>
</feature>
<feature type="compositionally biased region" description="Basic and acidic residues" evidence="1">
    <location>
        <begin position="146"/>
        <end position="163"/>
    </location>
</feature>
<proteinExistence type="predicted"/>
<dbReference type="Proteomes" id="UP001652640">
    <property type="component" value="Chromosome 14"/>
</dbReference>
<sequence>MLRNVGACVLSGIPLALLLSGDPAPPRTPAPGPGTDGEGDPSFRGSPLSTAGRPLISPAPEPQRPSFHPPIPGPRRGADRGREGPRGQGTARSAAAAPPLHLLQTPRGREAAAILLAAEPAAAPPSHPLESLDPRESSSATANSGEADKLFRPEGPRDARMEPPKSTYPELRPRSLQRPSEALPRRPARGRSERAAGAGKALPKRPTPGGCGAARPGQREGAEPKPRSGAGLAAPAAGDAPLTPRLPAAAGSGITWPGLPAAAPDTGSRKKPEAALPHGLRRPPPAAGGRSPGLPSPGPQHQDRERLRDRGREVAPEWRRPRAPDPTGVRGRLPAPERRCAGPEEGPGCPRPKATTVVTERAPVLT</sequence>
<feature type="signal peptide" evidence="2">
    <location>
        <begin position="1"/>
        <end position="20"/>
    </location>
</feature>
<feature type="compositionally biased region" description="Low complexity" evidence="1">
    <location>
        <begin position="229"/>
        <end position="242"/>
    </location>
</feature>
<organism evidence="3 4">
    <name type="scientific">Odocoileus virginianus</name>
    <name type="common">White-tailed deer</name>
    <dbReference type="NCBI Taxonomy" id="9874"/>
    <lineage>
        <taxon>Eukaryota</taxon>
        <taxon>Metazoa</taxon>
        <taxon>Chordata</taxon>
        <taxon>Craniata</taxon>
        <taxon>Vertebrata</taxon>
        <taxon>Euteleostomi</taxon>
        <taxon>Mammalia</taxon>
        <taxon>Eutheria</taxon>
        <taxon>Laurasiatheria</taxon>
        <taxon>Artiodactyla</taxon>
        <taxon>Ruminantia</taxon>
        <taxon>Pecora</taxon>
        <taxon>Cervidae</taxon>
        <taxon>Odocoileinae</taxon>
        <taxon>Odocoileus</taxon>
    </lineage>
</organism>
<evidence type="ECO:0000256" key="1">
    <source>
        <dbReference type="SAM" id="MobiDB-lite"/>
    </source>
</evidence>
<evidence type="ECO:0000313" key="3">
    <source>
        <dbReference type="Proteomes" id="UP001652640"/>
    </source>
</evidence>
<protein>
    <submittedName>
        <fullName evidence="4">Basic proline-rich protein-like</fullName>
    </submittedName>
</protein>
<name>A0ABM4IXG7_ODOVR</name>
<accession>A0ABM4IXG7</accession>
<keyword evidence="3" id="KW-1185">Reference proteome</keyword>
<evidence type="ECO:0000313" key="4">
    <source>
        <dbReference type="RefSeq" id="XP_070332515.1"/>
    </source>
</evidence>
<dbReference type="RefSeq" id="XP_070332515.1">
    <property type="nucleotide sequence ID" value="XM_070476414.1"/>
</dbReference>
<gene>
    <name evidence="4" type="primary">LOC139038220</name>
</gene>
<dbReference type="GeneID" id="139038220"/>
<feature type="compositionally biased region" description="Basic and acidic residues" evidence="1">
    <location>
        <begin position="76"/>
        <end position="85"/>
    </location>
</feature>